<reference evidence="2 3" key="1">
    <citation type="submission" date="2020-08" db="EMBL/GenBank/DDBJ databases">
        <title>Genome public.</title>
        <authorList>
            <person name="Liu C."/>
            <person name="Sun Q."/>
        </authorList>
    </citation>
    <scope>NUCLEOTIDE SEQUENCE [LARGE SCALE GENOMIC DNA]</scope>
    <source>
        <strain evidence="2 3">NSJ-37</strain>
    </source>
</reference>
<gene>
    <name evidence="2" type="ORF">H8704_10865</name>
</gene>
<name>A0ABR7N4Y3_9FIRM</name>
<dbReference type="Proteomes" id="UP000606193">
    <property type="component" value="Unassembled WGS sequence"/>
</dbReference>
<evidence type="ECO:0000259" key="1">
    <source>
        <dbReference type="Pfam" id="PF13240"/>
    </source>
</evidence>
<sequence>MAFFDSMKETLTTAGRDVSQKAKEVSGVAKLKLDIKSKEDALNKEYIALGKRYYDMHKEGEVADEQMANISTLLNEIADLKDEVVRIQGGSSCPQCGAVIPDGAAFCSKCGARIE</sequence>
<feature type="domain" description="Zinc-ribbon" evidence="1">
    <location>
        <begin position="93"/>
        <end position="113"/>
    </location>
</feature>
<evidence type="ECO:0000313" key="3">
    <source>
        <dbReference type="Proteomes" id="UP000606193"/>
    </source>
</evidence>
<evidence type="ECO:0000313" key="2">
    <source>
        <dbReference type="EMBL" id="MBC8563122.1"/>
    </source>
</evidence>
<dbReference type="EMBL" id="JACRSX010000016">
    <property type="protein sequence ID" value="MBC8563122.1"/>
    <property type="molecule type" value="Genomic_DNA"/>
</dbReference>
<organism evidence="2 3">
    <name type="scientific">Jutongia huaianensis</name>
    <dbReference type="NCBI Taxonomy" id="2763668"/>
    <lineage>
        <taxon>Bacteria</taxon>
        <taxon>Bacillati</taxon>
        <taxon>Bacillota</taxon>
        <taxon>Clostridia</taxon>
        <taxon>Lachnospirales</taxon>
        <taxon>Lachnospiraceae</taxon>
        <taxon>Jutongia</taxon>
    </lineage>
</organism>
<accession>A0ABR7N4Y3</accession>
<proteinExistence type="predicted"/>
<comment type="caution">
    <text evidence="2">The sequence shown here is derived from an EMBL/GenBank/DDBJ whole genome shotgun (WGS) entry which is preliminary data.</text>
</comment>
<dbReference type="RefSeq" id="WP_118677601.1">
    <property type="nucleotide sequence ID" value="NZ_JACRSX010000016.1"/>
</dbReference>
<keyword evidence="3" id="KW-1185">Reference proteome</keyword>
<dbReference type="InterPro" id="IPR026870">
    <property type="entry name" value="Zinc_ribbon_dom"/>
</dbReference>
<dbReference type="Pfam" id="PF13240">
    <property type="entry name" value="Zn_Ribbon_1"/>
    <property type="match status" value="1"/>
</dbReference>
<protein>
    <submittedName>
        <fullName evidence="2">Zinc ribbon domain-containing protein</fullName>
    </submittedName>
</protein>